<evidence type="ECO:0000313" key="1">
    <source>
        <dbReference type="EMBL" id="RQM16592.1"/>
    </source>
</evidence>
<dbReference type="PANTHER" id="PTHR45751:SF11">
    <property type="entry name" value="COPINE FAMILY PROTEIN 2"/>
    <property type="match status" value="1"/>
</dbReference>
<dbReference type="GO" id="GO:0016567">
    <property type="term" value="P:protein ubiquitination"/>
    <property type="evidence" value="ECO:0007669"/>
    <property type="project" value="TreeGrafter"/>
</dbReference>
<sequence length="78" mass="8928">MPHVVIAGSTSFAACINEAIKIVNLSKKTIDAITHVSNFLSSIVMVNVRDGSWESMIYFDNYLLHRKVDTFFFLEYHM</sequence>
<evidence type="ECO:0000313" key="2">
    <source>
        <dbReference type="Proteomes" id="UP000286097"/>
    </source>
</evidence>
<dbReference type="PANTHER" id="PTHR45751">
    <property type="entry name" value="COPINE FAMILY PROTEIN 1"/>
    <property type="match status" value="1"/>
</dbReference>
<dbReference type="Proteomes" id="UP000286097">
    <property type="component" value="Unassembled WGS sequence"/>
</dbReference>
<gene>
    <name evidence="1" type="ORF">DD237_001289</name>
</gene>
<dbReference type="EMBL" id="QKXF01000113">
    <property type="protein sequence ID" value="RQM16592.1"/>
    <property type="molecule type" value="Genomic_DNA"/>
</dbReference>
<comment type="caution">
    <text evidence="1">The sequence shown here is derived from an EMBL/GenBank/DDBJ whole genome shotgun (WGS) entry which is preliminary data.</text>
</comment>
<dbReference type="GO" id="GO:0004842">
    <property type="term" value="F:ubiquitin-protein transferase activity"/>
    <property type="evidence" value="ECO:0007669"/>
    <property type="project" value="TreeGrafter"/>
</dbReference>
<dbReference type="InterPro" id="IPR052079">
    <property type="entry name" value="E3_ligase/Copine_domain"/>
</dbReference>
<accession>A0A425CHU1</accession>
<proteinExistence type="predicted"/>
<dbReference type="VEuPathDB" id="FungiDB:DD237_001289"/>
<reference evidence="1 2" key="1">
    <citation type="submission" date="2018-06" db="EMBL/GenBank/DDBJ databases">
        <title>Comparative genomics of downy mildews reveals potential adaptations to biotrophy.</title>
        <authorList>
            <person name="Fletcher K."/>
            <person name="Klosterman S.J."/>
            <person name="Derevnina L."/>
            <person name="Martin F."/>
            <person name="Koike S."/>
            <person name="Reyes Chin-Wo S."/>
            <person name="Mou B."/>
            <person name="Michelmore R."/>
        </authorList>
    </citation>
    <scope>NUCLEOTIDE SEQUENCE [LARGE SCALE GENOMIC DNA]</scope>
    <source>
        <strain evidence="1 2">R13</strain>
    </source>
</reference>
<name>A0A425CHU1_9STRA</name>
<protein>
    <submittedName>
        <fullName evidence="1">Uncharacterized protein</fullName>
    </submittedName>
</protein>
<dbReference type="AlphaFoldDB" id="A0A425CHU1"/>
<organism evidence="1 2">
    <name type="scientific">Peronospora effusa</name>
    <dbReference type="NCBI Taxonomy" id="542832"/>
    <lineage>
        <taxon>Eukaryota</taxon>
        <taxon>Sar</taxon>
        <taxon>Stramenopiles</taxon>
        <taxon>Oomycota</taxon>
        <taxon>Peronosporomycetes</taxon>
        <taxon>Peronosporales</taxon>
        <taxon>Peronosporaceae</taxon>
        <taxon>Peronospora</taxon>
    </lineage>
</organism>
<dbReference type="GO" id="GO:0005634">
    <property type="term" value="C:nucleus"/>
    <property type="evidence" value="ECO:0007669"/>
    <property type="project" value="TreeGrafter"/>
</dbReference>